<dbReference type="GO" id="GO:0019677">
    <property type="term" value="P:NAD+ catabolic process"/>
    <property type="evidence" value="ECO:0007669"/>
    <property type="project" value="TreeGrafter"/>
</dbReference>
<dbReference type="CDD" id="cd03429">
    <property type="entry name" value="NUDIX_NADH_pyrophosphatase_Nudt13"/>
    <property type="match status" value="1"/>
</dbReference>
<dbReference type="SUPFAM" id="SSF55811">
    <property type="entry name" value="Nudix"/>
    <property type="match status" value="1"/>
</dbReference>
<comment type="cofactor">
    <cofactor evidence="2">
        <name>Zn(2+)</name>
        <dbReference type="ChEBI" id="CHEBI:29105"/>
    </cofactor>
</comment>
<evidence type="ECO:0000256" key="6">
    <source>
        <dbReference type="ARBA" id="ARBA00022801"/>
    </source>
</evidence>
<comment type="catalytic activity">
    <reaction evidence="9">
        <text>a 5'-end NAD(+)-phospho-ribonucleoside in mRNA + H2O = a 5'-end phospho-adenosine-phospho-ribonucleoside in mRNA + beta-nicotinamide D-ribonucleotide + 2 H(+)</text>
        <dbReference type="Rhea" id="RHEA:60876"/>
        <dbReference type="Rhea" id="RHEA-COMP:15698"/>
        <dbReference type="Rhea" id="RHEA-COMP:15719"/>
        <dbReference type="ChEBI" id="CHEBI:14649"/>
        <dbReference type="ChEBI" id="CHEBI:15377"/>
        <dbReference type="ChEBI" id="CHEBI:15378"/>
        <dbReference type="ChEBI" id="CHEBI:144029"/>
        <dbReference type="ChEBI" id="CHEBI:144051"/>
    </reaction>
    <physiologicalReaction direction="left-to-right" evidence="9">
        <dbReference type="Rhea" id="RHEA:60877"/>
    </physiologicalReaction>
</comment>
<name>W7T5X1_9STRA</name>
<keyword evidence="7" id="KW-0460">Magnesium</keyword>
<comment type="cofactor">
    <cofactor evidence="1">
        <name>Mg(2+)</name>
        <dbReference type="ChEBI" id="CHEBI:18420"/>
    </cofactor>
</comment>
<accession>W7T5X1</accession>
<dbReference type="FunFam" id="3.90.79.10:FF:000040">
    <property type="entry name" value="Nudix hydrolase 19, chloroplastic"/>
    <property type="match status" value="1"/>
</dbReference>
<evidence type="ECO:0000256" key="2">
    <source>
        <dbReference type="ARBA" id="ARBA00001947"/>
    </source>
</evidence>
<keyword evidence="10" id="KW-0732">Signal</keyword>
<dbReference type="Proteomes" id="UP000019335">
    <property type="component" value="Unassembled WGS sequence"/>
</dbReference>
<dbReference type="OrthoDB" id="10249612at2759"/>
<gene>
    <name evidence="12" type="ORF">Naga_100070g22</name>
</gene>
<dbReference type="PROSITE" id="PS51462">
    <property type="entry name" value="NUDIX"/>
    <property type="match status" value="1"/>
</dbReference>
<evidence type="ECO:0000256" key="5">
    <source>
        <dbReference type="ARBA" id="ARBA00022723"/>
    </source>
</evidence>
<dbReference type="InterPro" id="IPR000086">
    <property type="entry name" value="NUDIX_hydrolase_dom"/>
</dbReference>
<protein>
    <recommendedName>
        <fullName evidence="4">NAD(+) diphosphatase</fullName>
        <ecNumber evidence="4">3.6.1.22</ecNumber>
    </recommendedName>
</protein>
<evidence type="ECO:0000313" key="12">
    <source>
        <dbReference type="EMBL" id="EWM21907.1"/>
    </source>
</evidence>
<dbReference type="PANTHER" id="PTHR42904:SF6">
    <property type="entry name" value="NAD-CAPPED RNA HYDROLASE NUDT12"/>
    <property type="match status" value="1"/>
</dbReference>
<dbReference type="PANTHER" id="PTHR42904">
    <property type="entry name" value="NUDIX HYDROLASE, NUDC SUBFAMILY"/>
    <property type="match status" value="1"/>
</dbReference>
<dbReference type="GO" id="GO:0005777">
    <property type="term" value="C:peroxisome"/>
    <property type="evidence" value="ECO:0007669"/>
    <property type="project" value="TreeGrafter"/>
</dbReference>
<evidence type="ECO:0000256" key="1">
    <source>
        <dbReference type="ARBA" id="ARBA00001946"/>
    </source>
</evidence>
<dbReference type="GO" id="GO:0006742">
    <property type="term" value="P:NADP+ catabolic process"/>
    <property type="evidence" value="ECO:0007669"/>
    <property type="project" value="TreeGrafter"/>
</dbReference>
<evidence type="ECO:0000259" key="11">
    <source>
        <dbReference type="PROSITE" id="PS51462"/>
    </source>
</evidence>
<dbReference type="Gene3D" id="3.90.79.20">
    <property type="match status" value="1"/>
</dbReference>
<feature type="domain" description="Nudix hydrolase" evidence="11">
    <location>
        <begin position="223"/>
        <end position="355"/>
    </location>
</feature>
<keyword evidence="5" id="KW-0479">Metal-binding</keyword>
<evidence type="ECO:0000256" key="3">
    <source>
        <dbReference type="ARBA" id="ARBA00009595"/>
    </source>
</evidence>
<keyword evidence="6 12" id="KW-0378">Hydrolase</keyword>
<keyword evidence="13" id="KW-1185">Reference proteome</keyword>
<sequence length="389" mass="42916">MWEPLLVFLMFCRSSQAFTNRMHSTRRSPLGIVHTFSGMDIDRSRVEAELKEASAFQNALRSHGAAFALFHGTSALVITDSPMKLAFHDAEKLQTLYEISLQQFEPSLTCISNDVGNSIPIYPCIALGASASGWAFAVDVSNRSRNEFEVKNEAEGNLRFEPVRALLATLNQRDIAMAGLGASTLAWHRQHQFCGLCGSRMVAVEAGGRRACTSETCRNRAYPRVDPVVIALVQDPVRDKILLGRQSVYRPMMYSCLAGYVGPCESLEEAVRREVKEESGIDVGEMSYHSSQPWPIGRGASCQMMVGFTATATSTEIHIDTNELEDCRWFSRAEVAEAEELVVARRPGPSDESSKTLSIPGPYAIAHHLIKNWLSTTKAPLQASGRNKL</sequence>
<dbReference type="NCBIfam" id="NF001299">
    <property type="entry name" value="PRK00241.1"/>
    <property type="match status" value="1"/>
</dbReference>
<evidence type="ECO:0000256" key="7">
    <source>
        <dbReference type="ARBA" id="ARBA00022842"/>
    </source>
</evidence>
<dbReference type="InterPro" id="IPR049734">
    <property type="entry name" value="NudC-like_C"/>
</dbReference>
<dbReference type="GO" id="GO:0005829">
    <property type="term" value="C:cytosol"/>
    <property type="evidence" value="ECO:0007669"/>
    <property type="project" value="TreeGrafter"/>
</dbReference>
<keyword evidence="8" id="KW-0520">NAD</keyword>
<dbReference type="InterPro" id="IPR015797">
    <property type="entry name" value="NUDIX_hydrolase-like_dom_sf"/>
</dbReference>
<comment type="caution">
    <text evidence="12">The sequence shown here is derived from an EMBL/GenBank/DDBJ whole genome shotgun (WGS) entry which is preliminary data.</text>
</comment>
<evidence type="ECO:0000256" key="8">
    <source>
        <dbReference type="ARBA" id="ARBA00023027"/>
    </source>
</evidence>
<dbReference type="AlphaFoldDB" id="W7T5X1"/>
<proteinExistence type="inferred from homology"/>
<feature type="chain" id="PRO_5004900310" description="NAD(+) diphosphatase" evidence="10">
    <location>
        <begin position="18"/>
        <end position="389"/>
    </location>
</feature>
<evidence type="ECO:0000256" key="10">
    <source>
        <dbReference type="SAM" id="SignalP"/>
    </source>
</evidence>
<evidence type="ECO:0000256" key="9">
    <source>
        <dbReference type="ARBA" id="ARBA00023679"/>
    </source>
</evidence>
<comment type="similarity">
    <text evidence="3">Belongs to the Nudix hydrolase family. NudC subfamily.</text>
</comment>
<dbReference type="InterPro" id="IPR020084">
    <property type="entry name" value="NUDIX_hydrolase_CS"/>
</dbReference>
<reference evidence="12 13" key="1">
    <citation type="journal article" date="2014" name="Mol. Plant">
        <title>Chromosome Scale Genome Assembly and Transcriptome Profiling of Nannochloropsis gaditana in Nitrogen Depletion.</title>
        <authorList>
            <person name="Corteggiani Carpinelli E."/>
            <person name="Telatin A."/>
            <person name="Vitulo N."/>
            <person name="Forcato C."/>
            <person name="D'Angelo M."/>
            <person name="Schiavon R."/>
            <person name="Vezzi A."/>
            <person name="Giacometti G.M."/>
            <person name="Morosinotto T."/>
            <person name="Valle G."/>
        </authorList>
    </citation>
    <scope>NUCLEOTIDE SEQUENCE [LARGE SCALE GENOMIC DNA]</scope>
    <source>
        <strain evidence="12 13">B-31</strain>
    </source>
</reference>
<feature type="signal peptide" evidence="10">
    <location>
        <begin position="1"/>
        <end position="17"/>
    </location>
</feature>
<dbReference type="GO" id="GO:0046872">
    <property type="term" value="F:metal ion binding"/>
    <property type="evidence" value="ECO:0007669"/>
    <property type="project" value="UniProtKB-KW"/>
</dbReference>
<dbReference type="GO" id="GO:0035529">
    <property type="term" value="F:NADH pyrophosphatase activity"/>
    <property type="evidence" value="ECO:0007669"/>
    <property type="project" value="TreeGrafter"/>
</dbReference>
<dbReference type="EMBL" id="AZIL01002351">
    <property type="protein sequence ID" value="EWM21907.1"/>
    <property type="molecule type" value="Genomic_DNA"/>
</dbReference>
<dbReference type="InterPro" id="IPR050241">
    <property type="entry name" value="NAD-cap_RNA_hydrolase_NudC"/>
</dbReference>
<evidence type="ECO:0000256" key="4">
    <source>
        <dbReference type="ARBA" id="ARBA00012381"/>
    </source>
</evidence>
<dbReference type="PROSITE" id="PS00893">
    <property type="entry name" value="NUDIX_BOX"/>
    <property type="match status" value="1"/>
</dbReference>
<dbReference type="Pfam" id="PF00293">
    <property type="entry name" value="NUDIX"/>
    <property type="match status" value="1"/>
</dbReference>
<dbReference type="EC" id="3.6.1.22" evidence="4"/>
<evidence type="ECO:0000313" key="13">
    <source>
        <dbReference type="Proteomes" id="UP000019335"/>
    </source>
</evidence>
<dbReference type="Gene3D" id="3.90.79.10">
    <property type="entry name" value="Nucleoside Triphosphate Pyrophosphohydrolase"/>
    <property type="match status" value="1"/>
</dbReference>
<organism evidence="12 13">
    <name type="scientific">Nannochloropsis gaditana</name>
    <dbReference type="NCBI Taxonomy" id="72520"/>
    <lineage>
        <taxon>Eukaryota</taxon>
        <taxon>Sar</taxon>
        <taxon>Stramenopiles</taxon>
        <taxon>Ochrophyta</taxon>
        <taxon>Eustigmatophyceae</taxon>
        <taxon>Eustigmatales</taxon>
        <taxon>Monodopsidaceae</taxon>
        <taxon>Nannochloropsis</taxon>
    </lineage>
</organism>